<dbReference type="RefSeq" id="WP_379956837.1">
    <property type="nucleotide sequence ID" value="NZ_JAUYVI010000005.1"/>
</dbReference>
<dbReference type="CDD" id="cd00446">
    <property type="entry name" value="GrpE"/>
    <property type="match status" value="1"/>
</dbReference>
<dbReference type="PRINTS" id="PR00773">
    <property type="entry name" value="GRPEPROTEIN"/>
</dbReference>
<protein>
    <recommendedName>
        <fullName evidence="4 5">Protein GrpE</fullName>
    </recommendedName>
    <alternativeName>
        <fullName evidence="4">HSP-70 cofactor</fullName>
    </alternativeName>
</protein>
<dbReference type="SUPFAM" id="SSF51064">
    <property type="entry name" value="Head domain of nucleotide exchange factor GrpE"/>
    <property type="match status" value="1"/>
</dbReference>
<comment type="subunit">
    <text evidence="4">Homodimer.</text>
</comment>
<dbReference type="InterPro" id="IPR000740">
    <property type="entry name" value="GrpE"/>
</dbReference>
<comment type="function">
    <text evidence="4 5">Participates actively in the response to hyperosmotic and heat shock by preventing the aggregation of stress-denatured proteins, in association with DnaK and GrpE. It is the nucleotide exchange factor for DnaK and may function as a thermosensor. Unfolded proteins bind initially to DnaJ; upon interaction with the DnaJ-bound protein, DnaK hydrolyzes its bound ATP, resulting in the formation of a stable complex. GrpE releases ADP from DnaK; ATP binding to DnaK triggers the release of the substrate protein, thus completing the reaction cycle. Several rounds of ATP-dependent interactions between DnaJ, DnaK and GrpE are required for fully efficient folding.</text>
</comment>
<organism evidence="8 9">
    <name type="scientific">Dongia sedimenti</name>
    <dbReference type="NCBI Taxonomy" id="3064282"/>
    <lineage>
        <taxon>Bacteria</taxon>
        <taxon>Pseudomonadati</taxon>
        <taxon>Pseudomonadota</taxon>
        <taxon>Alphaproteobacteria</taxon>
        <taxon>Rhodospirillales</taxon>
        <taxon>Dongiaceae</taxon>
        <taxon>Dongia</taxon>
    </lineage>
</organism>
<keyword evidence="2 4" id="KW-0346">Stress response</keyword>
<dbReference type="EMBL" id="JAUYVI010000005">
    <property type="protein sequence ID" value="MDQ7249152.1"/>
    <property type="molecule type" value="Genomic_DNA"/>
</dbReference>
<dbReference type="Gene3D" id="3.90.20.20">
    <property type="match status" value="1"/>
</dbReference>
<accession>A0ABU0YN67</accession>
<evidence type="ECO:0000256" key="5">
    <source>
        <dbReference type="RuleBase" id="RU000639"/>
    </source>
</evidence>
<evidence type="ECO:0000256" key="4">
    <source>
        <dbReference type="HAMAP-Rule" id="MF_01151"/>
    </source>
</evidence>
<dbReference type="PROSITE" id="PS01071">
    <property type="entry name" value="GRPE"/>
    <property type="match status" value="1"/>
</dbReference>
<keyword evidence="9" id="KW-1185">Reference proteome</keyword>
<name>A0ABU0YN67_9PROT</name>
<evidence type="ECO:0000256" key="1">
    <source>
        <dbReference type="ARBA" id="ARBA00009054"/>
    </source>
</evidence>
<feature type="compositionally biased region" description="Basic and acidic residues" evidence="7">
    <location>
        <begin position="50"/>
        <end position="61"/>
    </location>
</feature>
<dbReference type="PANTHER" id="PTHR21237:SF23">
    <property type="entry name" value="GRPE PROTEIN HOMOLOG, MITOCHONDRIAL"/>
    <property type="match status" value="1"/>
</dbReference>
<dbReference type="NCBIfam" id="NF010739">
    <property type="entry name" value="PRK14141.1"/>
    <property type="match status" value="1"/>
</dbReference>
<comment type="caution">
    <text evidence="8">The sequence shown here is derived from an EMBL/GenBank/DDBJ whole genome shotgun (WGS) entry which is preliminary data.</text>
</comment>
<dbReference type="Pfam" id="PF01025">
    <property type="entry name" value="GrpE"/>
    <property type="match status" value="1"/>
</dbReference>
<feature type="region of interest" description="Disordered" evidence="7">
    <location>
        <begin position="1"/>
        <end position="28"/>
    </location>
</feature>
<comment type="subcellular location">
    <subcellularLocation>
        <location evidence="4">Cytoplasm</location>
    </subcellularLocation>
</comment>
<dbReference type="InterPro" id="IPR009012">
    <property type="entry name" value="GrpE_head"/>
</dbReference>
<evidence type="ECO:0000313" key="9">
    <source>
        <dbReference type="Proteomes" id="UP001230156"/>
    </source>
</evidence>
<gene>
    <name evidence="4 8" type="primary">grpE</name>
    <name evidence="8" type="ORF">Q8A70_15800</name>
</gene>
<proteinExistence type="inferred from homology"/>
<dbReference type="PANTHER" id="PTHR21237">
    <property type="entry name" value="GRPE PROTEIN"/>
    <property type="match status" value="1"/>
</dbReference>
<evidence type="ECO:0000256" key="6">
    <source>
        <dbReference type="RuleBase" id="RU004478"/>
    </source>
</evidence>
<sequence>MMTDDKNEDGLPEDTFAADPEATGEDALAAARAEAAQLKDQLLRAMAETENTRRRAQRDRDDAQKYGITNFAREVLSVADNLRRALEAIPSETLQSDEALKTLYDGVAATERQLEAALGKQQIQRIWPEGERFDSNFHQAMFEVPDSGKPAGTVVQVLQAGYKIHDRLLRPALVGVAKGGAAANDAAAPGGNVDTTA</sequence>
<dbReference type="Proteomes" id="UP001230156">
    <property type="component" value="Unassembled WGS sequence"/>
</dbReference>
<dbReference type="SUPFAM" id="SSF58014">
    <property type="entry name" value="Coiled-coil domain of nucleotide exchange factor GrpE"/>
    <property type="match status" value="1"/>
</dbReference>
<dbReference type="HAMAP" id="MF_01151">
    <property type="entry name" value="GrpE"/>
    <property type="match status" value="1"/>
</dbReference>
<evidence type="ECO:0000313" key="8">
    <source>
        <dbReference type="EMBL" id="MDQ7249152.1"/>
    </source>
</evidence>
<keyword evidence="3 4" id="KW-0143">Chaperone</keyword>
<evidence type="ECO:0000256" key="2">
    <source>
        <dbReference type="ARBA" id="ARBA00023016"/>
    </source>
</evidence>
<comment type="similarity">
    <text evidence="1 4 6">Belongs to the GrpE family.</text>
</comment>
<reference evidence="9" key="1">
    <citation type="submission" date="2023-08" db="EMBL/GenBank/DDBJ databases">
        <title>Rhodospirillaceae gen. nov., a novel taxon isolated from the Yangtze River Yuezi River estuary sludge.</title>
        <authorList>
            <person name="Ruan L."/>
        </authorList>
    </citation>
    <scope>NUCLEOTIDE SEQUENCE [LARGE SCALE GENOMIC DNA]</scope>
    <source>
        <strain evidence="9">R-7</strain>
    </source>
</reference>
<feature type="region of interest" description="Disordered" evidence="7">
    <location>
        <begin position="42"/>
        <end position="61"/>
    </location>
</feature>
<evidence type="ECO:0000256" key="3">
    <source>
        <dbReference type="ARBA" id="ARBA00023186"/>
    </source>
</evidence>
<dbReference type="InterPro" id="IPR013805">
    <property type="entry name" value="GrpE_CC"/>
</dbReference>
<keyword evidence="4" id="KW-0963">Cytoplasm</keyword>
<dbReference type="Gene3D" id="2.30.22.10">
    <property type="entry name" value="Head domain of nucleotide exchange factor GrpE"/>
    <property type="match status" value="1"/>
</dbReference>
<evidence type="ECO:0000256" key="7">
    <source>
        <dbReference type="SAM" id="MobiDB-lite"/>
    </source>
</evidence>